<proteinExistence type="predicted"/>
<dbReference type="InterPro" id="IPR011249">
    <property type="entry name" value="Metalloenz_LuxS/M16"/>
</dbReference>
<dbReference type="Pfam" id="PF00675">
    <property type="entry name" value="Peptidase_M16"/>
    <property type="match status" value="1"/>
</dbReference>
<dbReference type="GeneID" id="66895507"/>
<dbReference type="Proteomes" id="UP000001426">
    <property type="component" value="Chromosome"/>
</dbReference>
<evidence type="ECO:0000259" key="3">
    <source>
        <dbReference type="Pfam" id="PF05193"/>
    </source>
</evidence>
<keyword evidence="4" id="KW-0378">Hydrolase</keyword>
<reference evidence="4 6" key="2">
    <citation type="journal article" date="2004" name="Nat. Biotechnol.">
        <title>Complete genome sequence of the metabolically versatile photosynthetic bacterium Rhodopseudomonas palustris.</title>
        <authorList>
            <person name="Larimer F.W."/>
            <person name="Chain P."/>
            <person name="Hauser L."/>
            <person name="Lamerdin J."/>
            <person name="Malfatti S."/>
            <person name="Do L."/>
            <person name="Land M.L."/>
            <person name="Pelletier D.A."/>
            <person name="Beatty J.T."/>
            <person name="Lang A.S."/>
            <person name="Tabita F.R."/>
            <person name="Gibson J.L."/>
            <person name="Hanson T.E."/>
            <person name="Bobst C."/>
            <person name="Torres J.L."/>
            <person name="Peres C."/>
            <person name="Harrison F.H."/>
            <person name="Gibson J."/>
            <person name="Harwood C.S."/>
        </authorList>
    </citation>
    <scope>NUCLEOTIDE SEQUENCE [LARGE SCALE GENOMIC DNA]</scope>
    <source>
        <strain evidence="6">ATCC BAA-98 / CGA009</strain>
        <strain evidence="4">CGA009</strain>
    </source>
</reference>
<name>Q6N1N2_RHOPA</name>
<dbReference type="KEGG" id="rpa:TX73_022670"/>
<feature type="signal peptide" evidence="1">
    <location>
        <begin position="1"/>
        <end position="45"/>
    </location>
</feature>
<dbReference type="InterPro" id="IPR011765">
    <property type="entry name" value="Pept_M16_N"/>
</dbReference>
<dbReference type="EMBL" id="BX572607">
    <property type="protein sequence ID" value="CAE29814.1"/>
    <property type="molecule type" value="Genomic_DNA"/>
</dbReference>
<keyword evidence="6" id="KW-1185">Reference proteome</keyword>
<dbReference type="InterPro" id="IPR007863">
    <property type="entry name" value="Peptidase_M16_C"/>
</dbReference>
<reference evidence="5" key="1">
    <citation type="submission" date="2003-07" db="EMBL/GenBank/DDBJ databases">
        <authorList>
            <consortium name="Rhodopseudomonas genome consortium"/>
            <person name="Larimer F."/>
            <person name="Harwood C."/>
        </authorList>
    </citation>
    <scope>NUCLEOTIDE SEQUENCE</scope>
    <source>
        <strain evidence="5">CGA009</strain>
    </source>
</reference>
<dbReference type="PANTHER" id="PTHR11851:SF224">
    <property type="entry name" value="PROCESSING PROTEASE"/>
    <property type="match status" value="1"/>
</dbReference>
<dbReference type="STRING" id="258594.RPA4373"/>
<gene>
    <name evidence="4" type="ordered locus">RPA4373</name>
    <name evidence="5" type="ORF">TX73_022670</name>
</gene>
<sequence>MSIDLLSARRVTAAVVVTRAGFAQRLALAACVGLAVALSAVPSHAAAKIQRLVTPGGLVAWFVQDATVPLISMEYSFDGGASQDPADKPGVGHMVANLLDEGSGDMDSATFHERLDRRAIQLSYSVTRDYFRGSLRMLKDDRNEAFGLLHTSMTQARFEPKDVERIRAQLLSTLRRQALDPNNLASRKFLEVAFGDHPYGRPSTGTPESLPKVTTEDMKAYVGRVLAKDTLKIAVVGDVDAATLAKLLDDTFGSLPAKAQLTPVPDVAAAKPPQRTNVTLDVPQTVVMFGGPGIKRDDPDFMAAYVVNHILGGGSLSSRLYREVREKRGLAYSIYEQLLWMQHSALFIGSTGTRADRATETIDAITAEVKRIGEQGPSEQELSEAKSYINGSQMLSLDTSAKLAQALLQYQNDGLPIDYIDKRSEVVNAVTLADAKRVAQRLWSNGLLTVVVGRQPQAAAQPAAVKPAGAPPAPRAN</sequence>
<accession>Q6N1N2</accession>
<evidence type="ECO:0000256" key="1">
    <source>
        <dbReference type="SAM" id="SignalP"/>
    </source>
</evidence>
<protein>
    <submittedName>
        <fullName evidence="5">Pitrilysin family protein</fullName>
    </submittedName>
    <submittedName>
        <fullName evidence="4">Possible protease</fullName>
    </submittedName>
</protein>
<evidence type="ECO:0000313" key="5">
    <source>
        <dbReference type="EMBL" id="WCL94569.1"/>
    </source>
</evidence>
<dbReference type="HOGENOM" id="CLU_009902_6_2_5"/>
<dbReference type="PhylomeDB" id="Q6N1N2"/>
<organism evidence="4">
    <name type="scientific">Rhodopseudomonas palustris (strain ATCC BAA-98 / CGA009)</name>
    <dbReference type="NCBI Taxonomy" id="258594"/>
    <lineage>
        <taxon>Bacteria</taxon>
        <taxon>Pseudomonadati</taxon>
        <taxon>Pseudomonadota</taxon>
        <taxon>Alphaproteobacteria</taxon>
        <taxon>Hyphomicrobiales</taxon>
        <taxon>Nitrobacteraceae</taxon>
        <taxon>Rhodopseudomonas</taxon>
    </lineage>
</organism>
<dbReference type="GO" id="GO:0006508">
    <property type="term" value="P:proteolysis"/>
    <property type="evidence" value="ECO:0007669"/>
    <property type="project" value="UniProtKB-KW"/>
</dbReference>
<dbReference type="EMBL" id="CP116810">
    <property type="protein sequence ID" value="WCL94569.1"/>
    <property type="molecule type" value="Genomic_DNA"/>
</dbReference>
<keyword evidence="4" id="KW-0645">Protease</keyword>
<dbReference type="AlphaFoldDB" id="Q6N1N2"/>
<keyword evidence="1" id="KW-0732">Signal</keyword>
<reference evidence="5" key="3">
    <citation type="submission" date="2022-12" db="EMBL/GenBank/DDBJ databases">
        <title>Complete genome sequence of Rhodopseudomonas palustris CGA0092 and corrections to the R. palustris CGA009 genome sequence.</title>
        <authorList>
            <person name="Mazny B.R."/>
            <person name="Sheff O.F."/>
            <person name="LaSarre B."/>
            <person name="McKinlay A."/>
            <person name="McKinlay J.B."/>
        </authorList>
    </citation>
    <scope>NUCLEOTIDE SEQUENCE</scope>
    <source>
        <strain evidence="5">CGA009</strain>
    </source>
</reference>
<feature type="chain" id="PRO_5042808884" evidence="1">
    <location>
        <begin position="46"/>
        <end position="477"/>
    </location>
</feature>
<dbReference type="Gene3D" id="3.30.830.10">
    <property type="entry name" value="Metalloenzyme, LuxS/M16 peptidase-like"/>
    <property type="match status" value="2"/>
</dbReference>
<dbReference type="GO" id="GO:0008233">
    <property type="term" value="F:peptidase activity"/>
    <property type="evidence" value="ECO:0007669"/>
    <property type="project" value="UniProtKB-KW"/>
</dbReference>
<evidence type="ECO:0000313" key="4">
    <source>
        <dbReference type="EMBL" id="CAE29814.1"/>
    </source>
</evidence>
<dbReference type="InterPro" id="IPR050361">
    <property type="entry name" value="MPP/UQCRC_Complex"/>
</dbReference>
<dbReference type="SUPFAM" id="SSF63411">
    <property type="entry name" value="LuxS/MPP-like metallohydrolase"/>
    <property type="match status" value="2"/>
</dbReference>
<dbReference type="Pfam" id="PF05193">
    <property type="entry name" value="Peptidase_M16_C"/>
    <property type="match status" value="1"/>
</dbReference>
<dbReference type="RefSeq" id="WP_011159907.1">
    <property type="nucleotide sequence ID" value="NZ_CP116810.1"/>
</dbReference>
<feature type="domain" description="Peptidase M16 N-terminal" evidence="2">
    <location>
        <begin position="76"/>
        <end position="205"/>
    </location>
</feature>
<evidence type="ECO:0000259" key="2">
    <source>
        <dbReference type="Pfam" id="PF00675"/>
    </source>
</evidence>
<dbReference type="eggNOG" id="COG0612">
    <property type="taxonomic scope" value="Bacteria"/>
</dbReference>
<dbReference type="GO" id="GO:0046872">
    <property type="term" value="F:metal ion binding"/>
    <property type="evidence" value="ECO:0007669"/>
    <property type="project" value="InterPro"/>
</dbReference>
<dbReference type="PANTHER" id="PTHR11851">
    <property type="entry name" value="METALLOPROTEASE"/>
    <property type="match status" value="1"/>
</dbReference>
<feature type="domain" description="Peptidase M16 C-terminal" evidence="3">
    <location>
        <begin position="212"/>
        <end position="387"/>
    </location>
</feature>
<evidence type="ECO:0000313" key="6">
    <source>
        <dbReference type="Proteomes" id="UP000001426"/>
    </source>
</evidence>